<dbReference type="InterPro" id="IPR036393">
    <property type="entry name" value="AceGlu_kinase-like_sf"/>
</dbReference>
<feature type="domain" description="Aspartate/glutamate/uridylate kinase" evidence="2">
    <location>
        <begin position="97"/>
        <end position="262"/>
    </location>
</feature>
<dbReference type="Proteomes" id="UP000291084">
    <property type="component" value="Chromosome 11"/>
</dbReference>
<evidence type="ECO:0000313" key="3">
    <source>
        <dbReference type="EMBL" id="BAU01914.1"/>
    </source>
</evidence>
<dbReference type="AlphaFoldDB" id="A0A0S3T9L4"/>
<accession>A0A0S3T9L4</accession>
<gene>
    <name evidence="3" type="primary">Vigan.11G127000</name>
    <name evidence="3" type="ORF">VIGAN_11127000</name>
</gene>
<name>A0A0S3T9L4_PHAAN</name>
<reference evidence="3 4" key="1">
    <citation type="journal article" date="2015" name="Sci. Rep.">
        <title>The power of single molecule real-time sequencing technology in the de novo assembly of a eukaryotic genome.</title>
        <authorList>
            <person name="Sakai H."/>
            <person name="Naito K."/>
            <person name="Ogiso-Tanaka E."/>
            <person name="Takahashi Y."/>
            <person name="Iseki K."/>
            <person name="Muto C."/>
            <person name="Satou K."/>
            <person name="Teruya K."/>
            <person name="Shiroma A."/>
            <person name="Shimoji M."/>
            <person name="Hirano T."/>
            <person name="Itoh T."/>
            <person name="Kaga A."/>
            <person name="Tomooka N."/>
        </authorList>
    </citation>
    <scope>NUCLEOTIDE SEQUENCE [LARGE SCALE GENOMIC DNA]</scope>
    <source>
        <strain evidence="4">cv. Shumari</strain>
    </source>
</reference>
<dbReference type="GO" id="GO:0006526">
    <property type="term" value="P:L-arginine biosynthetic process"/>
    <property type="evidence" value="ECO:0007669"/>
    <property type="project" value="TreeGrafter"/>
</dbReference>
<keyword evidence="4" id="KW-1185">Reference proteome</keyword>
<dbReference type="PANTHER" id="PTHR23342">
    <property type="entry name" value="N-ACETYLGLUTAMATE SYNTHASE"/>
    <property type="match status" value="1"/>
</dbReference>
<organism evidence="3 4">
    <name type="scientific">Vigna angularis var. angularis</name>
    <dbReference type="NCBI Taxonomy" id="157739"/>
    <lineage>
        <taxon>Eukaryota</taxon>
        <taxon>Viridiplantae</taxon>
        <taxon>Streptophyta</taxon>
        <taxon>Embryophyta</taxon>
        <taxon>Tracheophyta</taxon>
        <taxon>Spermatophyta</taxon>
        <taxon>Magnoliopsida</taxon>
        <taxon>eudicotyledons</taxon>
        <taxon>Gunneridae</taxon>
        <taxon>Pentapetalae</taxon>
        <taxon>rosids</taxon>
        <taxon>fabids</taxon>
        <taxon>Fabales</taxon>
        <taxon>Fabaceae</taxon>
        <taxon>Papilionoideae</taxon>
        <taxon>50 kb inversion clade</taxon>
        <taxon>NPAAA clade</taxon>
        <taxon>indigoferoid/millettioid clade</taxon>
        <taxon>Phaseoleae</taxon>
        <taxon>Vigna</taxon>
    </lineage>
</organism>
<evidence type="ECO:0000259" key="2">
    <source>
        <dbReference type="Pfam" id="PF00696"/>
    </source>
</evidence>
<dbReference type="PANTHER" id="PTHR23342:SF0">
    <property type="entry name" value="N-ACETYLGLUTAMATE SYNTHASE, MITOCHONDRIAL"/>
    <property type="match status" value="1"/>
</dbReference>
<dbReference type="GO" id="GO:0009534">
    <property type="term" value="C:chloroplast thylakoid"/>
    <property type="evidence" value="ECO:0007669"/>
    <property type="project" value="TreeGrafter"/>
</dbReference>
<proteinExistence type="predicted"/>
<dbReference type="InterPro" id="IPR001048">
    <property type="entry name" value="Asp/Glu/Uridylate_kinase"/>
</dbReference>
<dbReference type="GO" id="GO:0003991">
    <property type="term" value="F:acetylglutamate kinase activity"/>
    <property type="evidence" value="ECO:0007669"/>
    <property type="project" value="TreeGrafter"/>
</dbReference>
<dbReference type="Pfam" id="PF00696">
    <property type="entry name" value="AA_kinase"/>
    <property type="match status" value="1"/>
</dbReference>
<protein>
    <recommendedName>
        <fullName evidence="2">Aspartate/glutamate/uridylate kinase domain-containing protein</fullName>
    </recommendedName>
</protein>
<dbReference type="SUPFAM" id="SSF53633">
    <property type="entry name" value="Carbamate kinase-like"/>
    <property type="match status" value="1"/>
</dbReference>
<dbReference type="EMBL" id="AP015044">
    <property type="protein sequence ID" value="BAU01914.1"/>
    <property type="molecule type" value="Genomic_DNA"/>
</dbReference>
<sequence length="285" mass="30594">MMMAKTYKSLTNTFPSFPFITKPQNPLTTHSSNPSFPSTRLRHRVIYAVANPVQPPQITTDSTTLGQYRVDVLSESLPFLQKFHGKTIIAKYGGAAIVNSMVLVGKVNKTLVSLINKVGATAEGLSARPSPKAADLGFIGEVARVILVVLRSLIDTNTSRSSPPLSRTSLITVEKLQPYNINVDTVVGELAATLGTEKVILLTDVAGMPEDRNDPNSLVKKIDIKGVKKMVEEGKIGGGMIPKVNFCVRLLAQGVTTASIIDCRVPYSLLLEILTCEGAGSMITG</sequence>
<evidence type="ECO:0000313" key="4">
    <source>
        <dbReference type="Proteomes" id="UP000291084"/>
    </source>
</evidence>
<dbReference type="Gene3D" id="3.40.1160.10">
    <property type="entry name" value="Acetylglutamate kinase-like"/>
    <property type="match status" value="1"/>
</dbReference>
<keyword evidence="1" id="KW-0808">Transferase</keyword>
<evidence type="ECO:0000256" key="1">
    <source>
        <dbReference type="ARBA" id="ARBA00022679"/>
    </source>
</evidence>